<dbReference type="InterPro" id="IPR022048">
    <property type="entry name" value="Envelope_fusion-like"/>
</dbReference>
<accession>A0ABQ9Z9W5</accession>
<proteinExistence type="predicted"/>
<dbReference type="Pfam" id="PF12259">
    <property type="entry name" value="Baculo_F"/>
    <property type="match status" value="1"/>
</dbReference>
<dbReference type="PANTHER" id="PTHR22922">
    <property type="entry name" value="GPI-ANCHORED PROTEIN P137"/>
    <property type="match status" value="1"/>
</dbReference>
<evidence type="ECO:0000313" key="1">
    <source>
        <dbReference type="EMBL" id="KAK4009677.1"/>
    </source>
</evidence>
<sequence>MDNKMDGVVKEIERQWIATTKVGDAFRQIGSAVGWIEEVLDNFAVGLAVMAMERLPATLFPPLQVQAALKEIKSVLPSGWSLSPSIQKGDVWKVYTEAKVVMAAVYNVISLPRPIDNATHGAQFYPLPPFLAVATDRQAFVELSADDAFRCLMSPALICPISSAINRKHREPGCAMSLFVKDEARSRTQCMTHVSPWLGQQTVYLGHRRWGYSTTEDTTITITCPQSREKVNTLIRRKPFDVFEVPMSCTAHLDN</sequence>
<keyword evidence="2" id="KW-1185">Reference proteome</keyword>
<comment type="caution">
    <text evidence="1">The sequence shown here is derived from an EMBL/GenBank/DDBJ whole genome shotgun (WGS) entry which is preliminary data.</text>
</comment>
<protein>
    <submittedName>
        <fullName evidence="1">Uncharacterized protein</fullName>
    </submittedName>
</protein>
<organism evidence="1 2">
    <name type="scientific">Daphnia magna</name>
    <dbReference type="NCBI Taxonomy" id="35525"/>
    <lineage>
        <taxon>Eukaryota</taxon>
        <taxon>Metazoa</taxon>
        <taxon>Ecdysozoa</taxon>
        <taxon>Arthropoda</taxon>
        <taxon>Crustacea</taxon>
        <taxon>Branchiopoda</taxon>
        <taxon>Diplostraca</taxon>
        <taxon>Cladocera</taxon>
        <taxon>Anomopoda</taxon>
        <taxon>Daphniidae</taxon>
        <taxon>Daphnia</taxon>
    </lineage>
</organism>
<dbReference type="PANTHER" id="PTHR22922:SF19">
    <property type="entry name" value="CAPRIN HOMOLOG"/>
    <property type="match status" value="1"/>
</dbReference>
<dbReference type="InterPro" id="IPR028816">
    <property type="entry name" value="Caprin"/>
</dbReference>
<dbReference type="EMBL" id="JAOYFB010000003">
    <property type="protein sequence ID" value="KAK4009677.1"/>
    <property type="molecule type" value="Genomic_DNA"/>
</dbReference>
<reference evidence="1 2" key="1">
    <citation type="journal article" date="2023" name="Nucleic Acids Res.">
        <title>The hologenome of Daphnia magna reveals possible DNA methylation and microbiome-mediated evolution of the host genome.</title>
        <authorList>
            <person name="Chaturvedi A."/>
            <person name="Li X."/>
            <person name="Dhandapani V."/>
            <person name="Marshall H."/>
            <person name="Kissane S."/>
            <person name="Cuenca-Cambronero M."/>
            <person name="Asole G."/>
            <person name="Calvet F."/>
            <person name="Ruiz-Romero M."/>
            <person name="Marangio P."/>
            <person name="Guigo R."/>
            <person name="Rago D."/>
            <person name="Mirbahai L."/>
            <person name="Eastwood N."/>
            <person name="Colbourne J.K."/>
            <person name="Zhou J."/>
            <person name="Mallon E."/>
            <person name="Orsini L."/>
        </authorList>
    </citation>
    <scope>NUCLEOTIDE SEQUENCE [LARGE SCALE GENOMIC DNA]</scope>
    <source>
        <strain evidence="1">LRV0_1</strain>
    </source>
</reference>
<gene>
    <name evidence="1" type="ORF">OUZ56_018823</name>
</gene>
<evidence type="ECO:0000313" key="2">
    <source>
        <dbReference type="Proteomes" id="UP001234178"/>
    </source>
</evidence>
<dbReference type="Proteomes" id="UP001234178">
    <property type="component" value="Unassembled WGS sequence"/>
</dbReference>
<name>A0ABQ9Z9W5_9CRUS</name>